<feature type="compositionally biased region" description="Basic and acidic residues" evidence="1">
    <location>
        <begin position="12"/>
        <end position="37"/>
    </location>
</feature>
<name>A0A564Y589_HYMDI</name>
<accession>A0A564Y589</accession>
<evidence type="ECO:0000313" key="3">
    <source>
        <dbReference type="Proteomes" id="UP000321570"/>
    </source>
</evidence>
<dbReference type="PANTHER" id="PTHR22093">
    <property type="entry name" value="LEUKOCYTE RECEPTOR CLUSTER LRC MEMBER 1"/>
    <property type="match status" value="1"/>
</dbReference>
<proteinExistence type="predicted"/>
<dbReference type="PANTHER" id="PTHR22093:SF0">
    <property type="entry name" value="LEUKOCYTE RECEPTOR CLUSTER MEMBER 1"/>
    <property type="match status" value="1"/>
</dbReference>
<dbReference type="AlphaFoldDB" id="A0A564Y589"/>
<organism evidence="2 3">
    <name type="scientific">Hymenolepis diminuta</name>
    <name type="common">Rat tapeworm</name>
    <dbReference type="NCBI Taxonomy" id="6216"/>
    <lineage>
        <taxon>Eukaryota</taxon>
        <taxon>Metazoa</taxon>
        <taxon>Spiralia</taxon>
        <taxon>Lophotrochozoa</taxon>
        <taxon>Platyhelminthes</taxon>
        <taxon>Cestoda</taxon>
        <taxon>Eucestoda</taxon>
        <taxon>Cyclophyllidea</taxon>
        <taxon>Hymenolepididae</taxon>
        <taxon>Hymenolepis</taxon>
    </lineage>
</organism>
<evidence type="ECO:0008006" key="4">
    <source>
        <dbReference type="Google" id="ProtNLM"/>
    </source>
</evidence>
<evidence type="ECO:0000256" key="1">
    <source>
        <dbReference type="SAM" id="MobiDB-lite"/>
    </source>
</evidence>
<feature type="region of interest" description="Disordered" evidence="1">
    <location>
        <begin position="197"/>
        <end position="227"/>
    </location>
</feature>
<feature type="compositionally biased region" description="Basic and acidic residues" evidence="1">
    <location>
        <begin position="210"/>
        <end position="227"/>
    </location>
</feature>
<feature type="region of interest" description="Disordered" evidence="1">
    <location>
        <begin position="1"/>
        <end position="38"/>
    </location>
</feature>
<dbReference type="InterPro" id="IPR039875">
    <property type="entry name" value="LENG1-like"/>
</dbReference>
<protein>
    <recommendedName>
        <fullName evidence="4">CBF1-interacting co-repressor CIR N-terminal domain-containing protein</fullName>
    </recommendedName>
</protein>
<dbReference type="Proteomes" id="UP000321570">
    <property type="component" value="Unassembled WGS sequence"/>
</dbReference>
<dbReference type="EMBL" id="CABIJS010000089">
    <property type="protein sequence ID" value="VUZ42475.1"/>
    <property type="molecule type" value="Genomic_DNA"/>
</dbReference>
<reference evidence="2 3" key="1">
    <citation type="submission" date="2019-07" db="EMBL/GenBank/DDBJ databases">
        <authorList>
            <person name="Jastrzebski P J."/>
            <person name="Paukszto L."/>
            <person name="Jastrzebski P J."/>
        </authorList>
    </citation>
    <scope>NUCLEOTIDE SEQUENCE [LARGE SCALE GENOMIC DNA]</scope>
    <source>
        <strain evidence="2 3">WMS-il1</strain>
    </source>
</reference>
<keyword evidence="3" id="KW-1185">Reference proteome</keyword>
<sequence>MNILPKKRWHVKNKDNAARVEADEARDRKKKNDEKIRSLIATQEARADYLRQRARGGESGSKSIITSQDTLRLFADVEENRNLITSNKEFEEELRREKEAHEKKLGILKYFGELEGGMANVTPWWSEVPKRPSIEKKSEETLPRSVEVDAMRKQRADPLLQMKHVEEEFERIREAKKVAESKERAAVAQVMSSYSSLFPDDIKTPGNKRNRNDEEEKGNEKALDEKEPKLRRLERLRAERLARERGERERATVVLCKSMGLSSLVNETAASIEAASTVVDERRLPFNSAFNPELSSFAAERRNAHREEKQRRRYSYK</sequence>
<gene>
    <name evidence="2" type="ORF">WMSIL1_LOCUS3078</name>
</gene>
<evidence type="ECO:0000313" key="2">
    <source>
        <dbReference type="EMBL" id="VUZ42475.1"/>
    </source>
</evidence>
<feature type="compositionally biased region" description="Basic residues" evidence="1">
    <location>
        <begin position="1"/>
        <end position="11"/>
    </location>
</feature>